<evidence type="ECO:0000256" key="1">
    <source>
        <dbReference type="SAM" id="MobiDB-lite"/>
    </source>
</evidence>
<protein>
    <submittedName>
        <fullName evidence="2">Beta-lactamase class C and other penicillin binding proteins</fullName>
    </submittedName>
</protein>
<sequence length="142" mass="15676">MTYRQASILAAIRGMPYHAFFRMLLNGGVHDGERIPSSAAVELMTTNRLTPEQLAARDNWGRAGVHADCGLGRHGGWSFGVAVRTYRDVHAGLRAGHPRLLDHVVPGDRPTRTPGGSSRSRHVFRPVRPDRIEIPVRRPASL</sequence>
<proteinExistence type="predicted"/>
<name>A0A1M4EEP8_9ACTN</name>
<dbReference type="InterPro" id="IPR012338">
    <property type="entry name" value="Beta-lactam/transpept-like"/>
</dbReference>
<evidence type="ECO:0000313" key="2">
    <source>
        <dbReference type="EMBL" id="SBO97063.1"/>
    </source>
</evidence>
<feature type="region of interest" description="Disordered" evidence="1">
    <location>
        <begin position="105"/>
        <end position="128"/>
    </location>
</feature>
<gene>
    <name evidence="2" type="ORF">BN4615_P6579</name>
</gene>
<dbReference type="RefSeq" id="WP_225265848.1">
    <property type="nucleotide sequence ID" value="NZ_CP084058.1"/>
</dbReference>
<reference evidence="2" key="1">
    <citation type="submission" date="2016-04" db="EMBL/GenBank/DDBJ databases">
        <authorList>
            <person name="Evans L.H."/>
            <person name="Alamgir A."/>
            <person name="Owens N."/>
            <person name="Weber N.D."/>
            <person name="Virtaneva K."/>
            <person name="Barbian K."/>
            <person name="Babar A."/>
            <person name="Rosenke K."/>
        </authorList>
    </citation>
    <scope>NUCLEOTIDE SEQUENCE</scope>
    <source>
        <strain evidence="2">Nono1</strain>
    </source>
</reference>
<dbReference type="SUPFAM" id="SSF56601">
    <property type="entry name" value="beta-lactamase/transpeptidase-like"/>
    <property type="match status" value="1"/>
</dbReference>
<organism evidence="2">
    <name type="scientific">Nonomuraea gerenzanensis</name>
    <dbReference type="NCBI Taxonomy" id="93944"/>
    <lineage>
        <taxon>Bacteria</taxon>
        <taxon>Bacillati</taxon>
        <taxon>Actinomycetota</taxon>
        <taxon>Actinomycetes</taxon>
        <taxon>Streptosporangiales</taxon>
        <taxon>Streptosporangiaceae</taxon>
        <taxon>Nonomuraea</taxon>
    </lineage>
</organism>
<accession>A0A1M4EEP8</accession>
<dbReference type="AlphaFoldDB" id="A0A1M4EEP8"/>
<dbReference type="EMBL" id="LT559118">
    <property type="protein sequence ID" value="SBO97063.1"/>
    <property type="molecule type" value="Genomic_DNA"/>
</dbReference>
<dbReference type="Gene3D" id="3.40.710.10">
    <property type="entry name" value="DD-peptidase/beta-lactamase superfamily"/>
    <property type="match status" value="1"/>
</dbReference>